<dbReference type="AlphaFoldDB" id="A0A7W7NZQ4"/>
<reference evidence="1 2" key="1">
    <citation type="submission" date="2020-08" db="EMBL/GenBank/DDBJ databases">
        <title>Functional genomics of gut bacteria from endangered species of beetles.</title>
        <authorList>
            <person name="Carlos-Shanley C."/>
        </authorList>
    </citation>
    <scope>NUCLEOTIDE SEQUENCE [LARGE SCALE GENOMIC DNA]</scope>
    <source>
        <strain evidence="1 2">S00179</strain>
    </source>
</reference>
<accession>A0A7W7NZQ4</accession>
<evidence type="ECO:0000313" key="2">
    <source>
        <dbReference type="Proteomes" id="UP000566995"/>
    </source>
</evidence>
<dbReference type="Proteomes" id="UP000566995">
    <property type="component" value="Unassembled WGS sequence"/>
</dbReference>
<name>A0A7W7NZQ4_PSENT</name>
<dbReference type="InterPro" id="IPR037238">
    <property type="entry name" value="YbiA-like_sf"/>
</dbReference>
<organism evidence="1 2">
    <name type="scientific">Pseudomonas nitroreducens</name>
    <dbReference type="NCBI Taxonomy" id="46680"/>
    <lineage>
        <taxon>Bacteria</taxon>
        <taxon>Pseudomonadati</taxon>
        <taxon>Pseudomonadota</taxon>
        <taxon>Gammaproteobacteria</taxon>
        <taxon>Pseudomonadales</taxon>
        <taxon>Pseudomonadaceae</taxon>
        <taxon>Pseudomonas</taxon>
    </lineage>
</organism>
<comment type="caution">
    <text evidence="1">The sequence shown here is derived from an EMBL/GenBank/DDBJ whole genome shotgun (WGS) entry which is preliminary data.</text>
</comment>
<dbReference type="Gene3D" id="1.10.357.40">
    <property type="entry name" value="YbiA-like"/>
    <property type="match status" value="1"/>
</dbReference>
<protein>
    <submittedName>
        <fullName evidence="1">Uncharacterized protein</fullName>
    </submittedName>
</protein>
<evidence type="ECO:0000313" key="1">
    <source>
        <dbReference type="EMBL" id="MBB4861560.1"/>
    </source>
</evidence>
<sequence length="179" mass="20315">MRTFALDPAQDGVTHINVYSQARTWLGQQLSNFAHTPIDHPELGHFESIEGLWYWLKSKDTRLRSLHGFEAKKLGRQVPQEKIPPAEFRAMLCMGLAAKLEAHPEIMRQLAESCLPLTHYYVYSGRVIEPDDNEWILAHFEAARAALNPAADMSNTKLMHEIAQRPAPAAPEEDQLSLF</sequence>
<dbReference type="SUPFAM" id="SSF143990">
    <property type="entry name" value="YbiA-like"/>
    <property type="match status" value="1"/>
</dbReference>
<dbReference type="EMBL" id="JACHLI010000001">
    <property type="protein sequence ID" value="MBB4861560.1"/>
    <property type="molecule type" value="Genomic_DNA"/>
</dbReference>
<gene>
    <name evidence="1" type="ORF">HNP46_000371</name>
</gene>
<dbReference type="RefSeq" id="WP_184585818.1">
    <property type="nucleotide sequence ID" value="NZ_JACHLI010000001.1"/>
</dbReference>
<proteinExistence type="predicted"/>